<accession>A0ABQ0JLN7</accession>
<proteinExistence type="predicted"/>
<dbReference type="EMBL" id="BBMS01000071">
    <property type="protein sequence ID" value="GAL29680.1"/>
    <property type="molecule type" value="Genomic_DNA"/>
</dbReference>
<gene>
    <name evidence="2" type="ORF">JCM19239_6028</name>
</gene>
<keyword evidence="3" id="KW-1185">Reference proteome</keyword>
<feature type="compositionally biased region" description="Low complexity" evidence="1">
    <location>
        <begin position="30"/>
        <end position="44"/>
    </location>
</feature>
<evidence type="ECO:0000313" key="3">
    <source>
        <dbReference type="Proteomes" id="UP000029223"/>
    </source>
</evidence>
<evidence type="ECO:0000256" key="1">
    <source>
        <dbReference type="SAM" id="MobiDB-lite"/>
    </source>
</evidence>
<protein>
    <submittedName>
        <fullName evidence="2">Uncharacterized protein</fullName>
    </submittedName>
</protein>
<dbReference type="Proteomes" id="UP000029223">
    <property type="component" value="Unassembled WGS sequence"/>
</dbReference>
<feature type="region of interest" description="Disordered" evidence="1">
    <location>
        <begin position="30"/>
        <end position="59"/>
    </location>
</feature>
<comment type="caution">
    <text evidence="2">The sequence shown here is derived from an EMBL/GenBank/DDBJ whole genome shotgun (WGS) entry which is preliminary data.</text>
</comment>
<sequence>MLELDDETARKLMKPKPVILIPLADIVNAASGSTPDSSASTSTALGEGSQEAVHRTAVH</sequence>
<name>A0ABQ0JLN7_9VIBR</name>
<reference evidence="3" key="1">
    <citation type="submission" date="2014-09" db="EMBL/GenBank/DDBJ databases">
        <title>Vibrio variabilis JCM 19239. (C206) whole genome shotgun sequence.</title>
        <authorList>
            <person name="Sawabe T."/>
            <person name="Meirelles P."/>
            <person name="Nakanishi M."/>
            <person name="Sayaka M."/>
            <person name="Hattori M."/>
            <person name="Ohkuma M."/>
        </authorList>
    </citation>
    <scope>NUCLEOTIDE SEQUENCE [LARGE SCALE GENOMIC DNA]</scope>
    <source>
        <strain evidence="3">JCM 19239</strain>
    </source>
</reference>
<evidence type="ECO:0000313" key="2">
    <source>
        <dbReference type="EMBL" id="GAL29680.1"/>
    </source>
</evidence>
<organism evidence="2 3">
    <name type="scientific">Vibrio variabilis</name>
    <dbReference type="NCBI Taxonomy" id="990271"/>
    <lineage>
        <taxon>Bacteria</taxon>
        <taxon>Pseudomonadati</taxon>
        <taxon>Pseudomonadota</taxon>
        <taxon>Gammaproteobacteria</taxon>
        <taxon>Vibrionales</taxon>
        <taxon>Vibrionaceae</taxon>
        <taxon>Vibrio</taxon>
    </lineage>
</organism>